<dbReference type="InParanoid" id="A0A672YKS0"/>
<keyword evidence="6" id="KW-1185">Reference proteome</keyword>
<evidence type="ECO:0000256" key="1">
    <source>
        <dbReference type="SAM" id="MobiDB-lite"/>
    </source>
</evidence>
<dbReference type="InterPro" id="IPR053899">
    <property type="entry name" value="C5orf34-like_2nd"/>
</dbReference>
<evidence type="ECO:0000259" key="2">
    <source>
        <dbReference type="Pfam" id="PF15025"/>
    </source>
</evidence>
<dbReference type="InterPro" id="IPR053900">
    <property type="entry name" value="C5orf34-like_dom"/>
</dbReference>
<dbReference type="Proteomes" id="UP000472271">
    <property type="component" value="Chromosome 9"/>
</dbReference>
<reference evidence="5" key="3">
    <citation type="submission" date="2025-09" db="UniProtKB">
        <authorList>
            <consortium name="Ensembl"/>
        </authorList>
    </citation>
    <scope>IDENTIFICATION</scope>
</reference>
<evidence type="ECO:0000259" key="4">
    <source>
        <dbReference type="Pfam" id="PF22834"/>
    </source>
</evidence>
<proteinExistence type="predicted"/>
<dbReference type="PANTHER" id="PTHR34531">
    <property type="entry name" value="ZGC:153352"/>
    <property type="match status" value="1"/>
</dbReference>
<feature type="region of interest" description="Disordered" evidence="1">
    <location>
        <begin position="159"/>
        <end position="184"/>
    </location>
</feature>
<reference evidence="5" key="1">
    <citation type="submission" date="2019-06" db="EMBL/GenBank/DDBJ databases">
        <authorList>
            <consortium name="Wellcome Sanger Institute Data Sharing"/>
        </authorList>
    </citation>
    <scope>NUCLEOTIDE SEQUENCE [LARGE SCALE GENOMIC DNA]</scope>
</reference>
<sequence>METNANVTLMVLYEDESVEVRYGNGAELQLSPCGCEFLLLKAADPRGHPLQPTERVRQRTRFTVSTYKCLVAALAFRNKYSTRPYLVDELIPADQKQPFFSIDSEVQWPQVSHCDSELGPEGEIIIRSKDGRAELMLSPSGEDFTVKFKCTLSQARNWHHHNGSPNTQHQAVNNVASPGGGSGISDDSKEMVQHHSCCAVSTTWSYPLSLAQHQWTHTIDTALEHVQANGSRTPTQEDGRVSEKVPEERKSHLPQALPLSCPTPHWHRWKLKDPLAKKEHSDDLPTELVKVMWCQGVTYRILCGAVSVIEVSPGDGSLIRSNGVLDSYFTHYKPELQSGEVTYHLNSLPPDVPGQPYSVYSIVNRASRYFAV</sequence>
<dbReference type="Pfam" id="PF22834">
    <property type="entry name" value="Polo_box_4"/>
    <property type="match status" value="1"/>
</dbReference>
<feature type="domain" description="C5orf34-like N-terminal" evidence="2">
    <location>
        <begin position="10"/>
        <end position="78"/>
    </location>
</feature>
<feature type="compositionally biased region" description="Polar residues" evidence="1">
    <location>
        <begin position="163"/>
        <end position="176"/>
    </location>
</feature>
<name>A0A672YKS0_9TELE</name>
<feature type="domain" description="C5orf34-like second" evidence="3">
    <location>
        <begin position="122"/>
        <end position="211"/>
    </location>
</feature>
<dbReference type="Pfam" id="PF15025">
    <property type="entry name" value="C5orf34-like_N"/>
    <property type="match status" value="1"/>
</dbReference>
<feature type="domain" description="C5orf34-like" evidence="4">
    <location>
        <begin position="289"/>
        <end position="369"/>
    </location>
</feature>
<dbReference type="AlphaFoldDB" id="A0A672YKS0"/>
<dbReference type="InterPro" id="IPR027830">
    <property type="entry name" value="C5orf34-like_N"/>
</dbReference>
<accession>A0A672YKS0</accession>
<dbReference type="PANTHER" id="PTHR34531:SF1">
    <property type="entry name" value="CHROMOSOME 5 OPEN READING FRAME 34"/>
    <property type="match status" value="1"/>
</dbReference>
<evidence type="ECO:0000313" key="5">
    <source>
        <dbReference type="Ensembl" id="ENSSORP00005005107.1"/>
    </source>
</evidence>
<dbReference type="Pfam" id="PF22833">
    <property type="entry name" value="C5orf34_2nd"/>
    <property type="match status" value="1"/>
</dbReference>
<reference evidence="5" key="2">
    <citation type="submission" date="2025-08" db="UniProtKB">
        <authorList>
            <consortium name="Ensembl"/>
        </authorList>
    </citation>
    <scope>IDENTIFICATION</scope>
</reference>
<dbReference type="InterPro" id="IPR053901">
    <property type="entry name" value="C5orf34-like"/>
</dbReference>
<evidence type="ECO:0000259" key="3">
    <source>
        <dbReference type="Pfam" id="PF22833"/>
    </source>
</evidence>
<protein>
    <submittedName>
        <fullName evidence="5">Zgc:153352</fullName>
    </submittedName>
</protein>
<evidence type="ECO:0000313" key="6">
    <source>
        <dbReference type="Proteomes" id="UP000472271"/>
    </source>
</evidence>
<organism evidence="5 6">
    <name type="scientific">Sphaeramia orbicularis</name>
    <name type="common">orbiculate cardinalfish</name>
    <dbReference type="NCBI Taxonomy" id="375764"/>
    <lineage>
        <taxon>Eukaryota</taxon>
        <taxon>Metazoa</taxon>
        <taxon>Chordata</taxon>
        <taxon>Craniata</taxon>
        <taxon>Vertebrata</taxon>
        <taxon>Euteleostomi</taxon>
        <taxon>Actinopterygii</taxon>
        <taxon>Neopterygii</taxon>
        <taxon>Teleostei</taxon>
        <taxon>Neoteleostei</taxon>
        <taxon>Acanthomorphata</taxon>
        <taxon>Gobiaria</taxon>
        <taxon>Kurtiformes</taxon>
        <taxon>Apogonoidei</taxon>
        <taxon>Apogonidae</taxon>
        <taxon>Apogoninae</taxon>
        <taxon>Sphaeramia</taxon>
    </lineage>
</organism>
<dbReference type="Ensembl" id="ENSSORT00005005257.1">
    <property type="protein sequence ID" value="ENSSORP00005005107.1"/>
    <property type="gene ID" value="ENSSORG00005003068.1"/>
</dbReference>